<evidence type="ECO:0000256" key="1">
    <source>
        <dbReference type="SAM" id="MobiDB-lite"/>
    </source>
</evidence>
<evidence type="ECO:0000313" key="2">
    <source>
        <dbReference type="EMBL" id="GAA3021242.1"/>
    </source>
</evidence>
<gene>
    <name evidence="2" type="ORF">GCM10017559_52400</name>
</gene>
<name>A0ABP6KVL8_9ACTN</name>
<feature type="region of interest" description="Disordered" evidence="1">
    <location>
        <begin position="1"/>
        <end position="126"/>
    </location>
</feature>
<protein>
    <submittedName>
        <fullName evidence="2">Uncharacterized protein</fullName>
    </submittedName>
</protein>
<keyword evidence="3" id="KW-1185">Reference proteome</keyword>
<sequence length="126" mass="13052">MGLSWIATGRSLSGPSGRPPIRAGATGRSRPIRSGISGAPIGRSPAPRHTGDTEDAEDTEDAGAPGDAGDIRNTDTDTEGTARRRGRGAKAREGARRAPGGLEEVGDLSHGRASCMPRELRGRRAE</sequence>
<evidence type="ECO:0000313" key="3">
    <source>
        <dbReference type="Proteomes" id="UP001499930"/>
    </source>
</evidence>
<accession>A0ABP6KVL8</accession>
<reference evidence="3" key="1">
    <citation type="journal article" date="2019" name="Int. J. Syst. Evol. Microbiol.">
        <title>The Global Catalogue of Microorganisms (GCM) 10K type strain sequencing project: providing services to taxonomists for standard genome sequencing and annotation.</title>
        <authorList>
            <consortium name="The Broad Institute Genomics Platform"/>
            <consortium name="The Broad Institute Genome Sequencing Center for Infectious Disease"/>
            <person name="Wu L."/>
            <person name="Ma J."/>
        </authorList>
    </citation>
    <scope>NUCLEOTIDE SEQUENCE [LARGE SCALE GENOMIC DNA]</scope>
    <source>
        <strain evidence="3">JCM 3106</strain>
    </source>
</reference>
<proteinExistence type="predicted"/>
<comment type="caution">
    <text evidence="2">The sequence shown here is derived from an EMBL/GenBank/DDBJ whole genome shotgun (WGS) entry which is preliminary data.</text>
</comment>
<dbReference type="Proteomes" id="UP001499930">
    <property type="component" value="Unassembled WGS sequence"/>
</dbReference>
<organism evidence="2 3">
    <name type="scientific">Streptosporangium longisporum</name>
    <dbReference type="NCBI Taxonomy" id="46187"/>
    <lineage>
        <taxon>Bacteria</taxon>
        <taxon>Bacillati</taxon>
        <taxon>Actinomycetota</taxon>
        <taxon>Actinomycetes</taxon>
        <taxon>Streptosporangiales</taxon>
        <taxon>Streptosporangiaceae</taxon>
        <taxon>Streptosporangium</taxon>
    </lineage>
</organism>
<dbReference type="EMBL" id="BAAAWD010000014">
    <property type="protein sequence ID" value="GAA3021242.1"/>
    <property type="molecule type" value="Genomic_DNA"/>
</dbReference>